<proteinExistence type="predicted"/>
<organism evidence="2 3">
    <name type="scientific">Holothuria leucospilota</name>
    <name type="common">Black long sea cucumber</name>
    <name type="synonym">Mertensiothuria leucospilota</name>
    <dbReference type="NCBI Taxonomy" id="206669"/>
    <lineage>
        <taxon>Eukaryota</taxon>
        <taxon>Metazoa</taxon>
        <taxon>Echinodermata</taxon>
        <taxon>Eleutherozoa</taxon>
        <taxon>Echinozoa</taxon>
        <taxon>Holothuroidea</taxon>
        <taxon>Aspidochirotacea</taxon>
        <taxon>Aspidochirotida</taxon>
        <taxon>Holothuriidae</taxon>
        <taxon>Holothuria</taxon>
    </lineage>
</organism>
<dbReference type="PANTHER" id="PTHR33309">
    <property type="entry name" value="KERATIN, ULTRA HIGH-SULFUR MATRIX PROTEIN-LIKE"/>
    <property type="match status" value="1"/>
</dbReference>
<dbReference type="InterPro" id="IPR049012">
    <property type="entry name" value="Mutator_transp_dom"/>
</dbReference>
<dbReference type="Proteomes" id="UP001152320">
    <property type="component" value="Chromosome 1"/>
</dbReference>
<sequence>MPRKGKKRRFKGTNYWDTVKNVSAGDTGLSVSTSSTTTETTAVNTSAIVTGPNVTDINKESQLVKEDQDEMESGESVLKIRKKASEKKLRDISHGNVAVPGSGETNTASPVTGEDRDEILKEDGNFKRLISVLSAGTLTIKEDIEKRCGFSSLLFFECSICSQKTYLKTSKCKSDSSGSTWQSSDTTDINKRTHLAATEIGIGRAGINTMANIINMPQTVTNKAWNGYTISALTAAKEEVDQVLADARQRAKDCWKSNNQGEQSEDVEVVDFPVSFDGTWSKRGFTANYGVGFVMSLDTGEVLDYSLKTKYCHQCASQKLPKESEEYKLWYKKHESSCQKNFEGSSSAMERECAKDMWKRSLDFDIRYKNMICDGDSKAFSDVWNVYGVCEQCSTYEEMSKQSKAYKDWVDSADYTKWKEEHESRVVKCNRVEKLDCVGHVQKRMGKALRDLKKKGWQIGRWEGNWWPRS</sequence>
<gene>
    <name evidence="2" type="ORF">HOLleu_04515</name>
</gene>
<dbReference type="OrthoDB" id="421276at2759"/>
<reference evidence="2" key="1">
    <citation type="submission" date="2021-10" db="EMBL/GenBank/DDBJ databases">
        <title>Tropical sea cucumber genome reveals ecological adaptation and Cuvierian tubules defense mechanism.</title>
        <authorList>
            <person name="Chen T."/>
        </authorList>
    </citation>
    <scope>NUCLEOTIDE SEQUENCE</scope>
    <source>
        <strain evidence="2">Nanhai2018</strain>
        <tissue evidence="2">Muscle</tissue>
    </source>
</reference>
<dbReference type="PANTHER" id="PTHR33309:SF3">
    <property type="entry name" value="CCHC-TYPE DOMAIN-CONTAINING PROTEIN"/>
    <property type="match status" value="1"/>
</dbReference>
<dbReference type="EMBL" id="JAIZAY010000001">
    <property type="protein sequence ID" value="KAJ8051080.1"/>
    <property type="molecule type" value="Genomic_DNA"/>
</dbReference>
<evidence type="ECO:0000313" key="3">
    <source>
        <dbReference type="Proteomes" id="UP001152320"/>
    </source>
</evidence>
<accession>A0A9Q1CU79</accession>
<name>A0A9Q1CU79_HOLLE</name>
<dbReference type="AlphaFoldDB" id="A0A9Q1CU79"/>
<evidence type="ECO:0000313" key="2">
    <source>
        <dbReference type="EMBL" id="KAJ8051080.1"/>
    </source>
</evidence>
<protein>
    <recommendedName>
        <fullName evidence="1">Mutator-like transposase domain-containing protein</fullName>
    </recommendedName>
</protein>
<comment type="caution">
    <text evidence="2">The sequence shown here is derived from an EMBL/GenBank/DDBJ whole genome shotgun (WGS) entry which is preliminary data.</text>
</comment>
<evidence type="ECO:0000259" key="1">
    <source>
        <dbReference type="Pfam" id="PF20700"/>
    </source>
</evidence>
<keyword evidence="3" id="KW-1185">Reference proteome</keyword>
<feature type="domain" description="Mutator-like transposase" evidence="1">
    <location>
        <begin position="137"/>
        <end position="385"/>
    </location>
</feature>
<dbReference type="Pfam" id="PF20700">
    <property type="entry name" value="Mutator"/>
    <property type="match status" value="1"/>
</dbReference>